<dbReference type="InterPro" id="IPR000601">
    <property type="entry name" value="PKD_dom"/>
</dbReference>
<dbReference type="SUPFAM" id="SSF49299">
    <property type="entry name" value="PKD domain"/>
    <property type="match status" value="1"/>
</dbReference>
<accession>A0ABS9VFM0</accession>
<dbReference type="Gene3D" id="2.60.40.10">
    <property type="entry name" value="Immunoglobulins"/>
    <property type="match status" value="1"/>
</dbReference>
<dbReference type="NCBIfam" id="TIGR04131">
    <property type="entry name" value="Bac_Flav_CTERM"/>
    <property type="match status" value="1"/>
</dbReference>
<evidence type="ECO:0000313" key="3">
    <source>
        <dbReference type="Proteomes" id="UP001165430"/>
    </source>
</evidence>
<proteinExistence type="predicted"/>
<dbReference type="InterPro" id="IPR035986">
    <property type="entry name" value="PKD_dom_sf"/>
</dbReference>
<dbReference type="RefSeq" id="WP_241413597.1">
    <property type="nucleotide sequence ID" value="NZ_JAKZGO010000013.1"/>
</dbReference>
<dbReference type="InterPro" id="IPR013320">
    <property type="entry name" value="ConA-like_dom_sf"/>
</dbReference>
<keyword evidence="3" id="KW-1185">Reference proteome</keyword>
<dbReference type="PROSITE" id="PS50093">
    <property type="entry name" value="PKD"/>
    <property type="match status" value="1"/>
</dbReference>
<dbReference type="SMART" id="SM00089">
    <property type="entry name" value="PKD"/>
    <property type="match status" value="1"/>
</dbReference>
<dbReference type="SUPFAM" id="SSF49899">
    <property type="entry name" value="Concanavalin A-like lectins/glucanases"/>
    <property type="match status" value="1"/>
</dbReference>
<dbReference type="CDD" id="cd00146">
    <property type="entry name" value="PKD"/>
    <property type="match status" value="1"/>
</dbReference>
<dbReference type="Gene3D" id="2.60.120.200">
    <property type="match status" value="1"/>
</dbReference>
<dbReference type="EMBL" id="JAKZGO010000013">
    <property type="protein sequence ID" value="MCH7414825.1"/>
    <property type="molecule type" value="Genomic_DNA"/>
</dbReference>
<name>A0ABS9VFM0_9BACT</name>
<organism evidence="2 3">
    <name type="scientific">Belliella alkalica</name>
    <dbReference type="NCBI Taxonomy" id="1730871"/>
    <lineage>
        <taxon>Bacteria</taxon>
        <taxon>Pseudomonadati</taxon>
        <taxon>Bacteroidota</taxon>
        <taxon>Cytophagia</taxon>
        <taxon>Cytophagales</taxon>
        <taxon>Cyclobacteriaceae</taxon>
        <taxon>Belliella</taxon>
    </lineage>
</organism>
<dbReference type="Pfam" id="PF13585">
    <property type="entry name" value="CHU_C"/>
    <property type="match status" value="1"/>
</dbReference>
<comment type="caution">
    <text evidence="2">The sequence shown here is derived from an EMBL/GenBank/DDBJ whole genome shotgun (WGS) entry which is preliminary data.</text>
</comment>
<protein>
    <submittedName>
        <fullName evidence="2">PKD domain-containing protein</fullName>
    </submittedName>
</protein>
<evidence type="ECO:0000259" key="1">
    <source>
        <dbReference type="PROSITE" id="PS50093"/>
    </source>
</evidence>
<dbReference type="InterPro" id="IPR013783">
    <property type="entry name" value="Ig-like_fold"/>
</dbReference>
<reference evidence="2" key="1">
    <citation type="submission" date="2022-03" db="EMBL/GenBank/DDBJ databases">
        <title>De novo assembled genomes of Belliella spp. (Cyclobacteriaceae) strains.</title>
        <authorList>
            <person name="Szabo A."/>
            <person name="Korponai K."/>
            <person name="Felfoldi T."/>
        </authorList>
    </citation>
    <scope>NUCLEOTIDE SEQUENCE</scope>
    <source>
        <strain evidence="2">DSM 111903</strain>
    </source>
</reference>
<dbReference type="InterPro" id="IPR022409">
    <property type="entry name" value="PKD/Chitinase_dom"/>
</dbReference>
<feature type="domain" description="PKD" evidence="1">
    <location>
        <begin position="629"/>
        <end position="678"/>
    </location>
</feature>
<gene>
    <name evidence="2" type="ORF">MM213_15095</name>
</gene>
<sequence>MALNPKISYSIFFIILFANCIAIKSNGQIGFPYCETFDGGSTQSSTVFGGSAVLNSGVLRLTSNQNDQSGFVYIDIPFSSTFGIKASFEYFCYGGTGADGLTAFLFDADIANFSPGGFGGSLGYARRDNEAGLSGAYLGIGFDTFGNFGNNTQGKIGGFPGNEGGFHPNSIVVRGPGQGISGYRYIVGKKVNEGGVFGLPVTQRFSLSSGGQGTNRVVDPQNPGYRQVFLNLEPNPNDVGYLLTVEMLVTTEAGNPRSVTIFNQEPYPFGAPEELKIGFAASTGGENNFHEIRNVIVEVSNQEGLTNPEGVDIDDVASCAGQENTYDLFNSNIILTNENSTLRCIQFYETIEEIQAEEEDICSQGSCRAENRELILAEGIFRSDQSGGGFTFFPNPEFINQYVEVFYTITDSYGKRSLGNKLRLLVQESPSPVRIESENLLPSQDEIRLCEGQTVNFIASGNEIYNRFEWFFNNEIIAGDFGSSIEVSTPGEYKVLAFNDKNCPAESNFVTIVNPDLPEFEIVSPVVGCEPGEGVDLRLFITDYNENLFDYEIKSQEGVQLTNEELSQVSNSGEYLFRFKHKDLTCWSEEIVFQVIIVEEPLFSNFDYEVDGTGIKTDEQGGIFIDDPIRFISETTGGAVSWFWDFGDGNTSIEESPIHIFGQKGNFEVSLTILNELGCEDIFTKELALTQSFRVMYPTGFTPTQSENQFFKPKFKGVAKMEMSIFNIWGDLIFQTSDVNSEGWDGRVNGELVPGGSYIFKVKMESFDGDMIEESGRFLLIR</sequence>
<dbReference type="InterPro" id="IPR026341">
    <property type="entry name" value="T9SS_type_B"/>
</dbReference>
<dbReference type="Pfam" id="PF18911">
    <property type="entry name" value="PKD_4"/>
    <property type="match status" value="1"/>
</dbReference>
<evidence type="ECO:0000313" key="2">
    <source>
        <dbReference type="EMBL" id="MCH7414825.1"/>
    </source>
</evidence>
<dbReference type="Proteomes" id="UP001165430">
    <property type="component" value="Unassembled WGS sequence"/>
</dbReference>